<organism evidence="2 3">
    <name type="scientific">Methylorubrum extorquens (strain ATCC 14718 / DSM 1338 / JCM 2805 / NCIMB 9133 / AM1)</name>
    <name type="common">Methylobacterium extorquens</name>
    <dbReference type="NCBI Taxonomy" id="272630"/>
    <lineage>
        <taxon>Bacteria</taxon>
        <taxon>Pseudomonadati</taxon>
        <taxon>Pseudomonadota</taxon>
        <taxon>Alphaproteobacteria</taxon>
        <taxon>Hyphomicrobiales</taxon>
        <taxon>Methylobacteriaceae</taxon>
        <taxon>Methylorubrum</taxon>
    </lineage>
</organism>
<proteinExistence type="predicted"/>
<evidence type="ECO:0000256" key="1">
    <source>
        <dbReference type="SAM" id="Phobius"/>
    </source>
</evidence>
<evidence type="ECO:0000313" key="2">
    <source>
        <dbReference type="EMBL" id="ACS42401.1"/>
    </source>
</evidence>
<evidence type="ECO:0000313" key="3">
    <source>
        <dbReference type="Proteomes" id="UP000009081"/>
    </source>
</evidence>
<keyword evidence="1" id="KW-0472">Membrane</keyword>
<keyword evidence="3" id="KW-1185">Reference proteome</keyword>
<dbReference type="STRING" id="272630.MexAM1_META1p4785"/>
<reference evidence="2 3" key="1">
    <citation type="journal article" date="2009" name="PLoS ONE">
        <title>Methylobacterium genome sequences: a reference blueprint to investigate microbial metabolism of C1 compounds from natural and industrial sources.</title>
        <authorList>
            <person name="Vuilleumier S."/>
            <person name="Chistoserdova L."/>
            <person name="Lee M.-C."/>
            <person name="Bringel F."/>
            <person name="Lajus A."/>
            <person name="Zhou Y."/>
            <person name="Gourion B."/>
            <person name="Barbe V."/>
            <person name="Chang J."/>
            <person name="Cruveiller S."/>
            <person name="Dossat C."/>
            <person name="Gillett W."/>
            <person name="Gruffaz C."/>
            <person name="Haugen E."/>
            <person name="Hourcade E."/>
            <person name="Levy R."/>
            <person name="Mangenot S."/>
            <person name="Muller E."/>
            <person name="Nadalig T."/>
            <person name="Pagni M."/>
            <person name="Penny C."/>
            <person name="Peyraud R."/>
            <person name="Robinson D.G."/>
            <person name="Roche D."/>
            <person name="Rouy Z."/>
            <person name="Saenampechek C."/>
            <person name="Salvignol G."/>
            <person name="Vallenet D."/>
            <person name="Wu Z."/>
            <person name="Marx C.J."/>
            <person name="Vorholt J.A."/>
            <person name="Olson M.V."/>
            <person name="Kaul R."/>
            <person name="Weissenbach J."/>
            <person name="Medigue C."/>
            <person name="Lidstrom M.E."/>
        </authorList>
    </citation>
    <scope>NUCLEOTIDE SEQUENCE [LARGE SCALE GENOMIC DNA]</scope>
    <source>
        <strain evidence="3">ATCC 14718 / DSM 1338 / JCM 2805 / NCIMB 9133 / AM1</strain>
    </source>
</reference>
<dbReference type="PROSITE" id="PS51257">
    <property type="entry name" value="PROKAR_LIPOPROTEIN"/>
    <property type="match status" value="1"/>
</dbReference>
<accession>C5ARR3</accession>
<gene>
    <name evidence="2" type="ordered locus">MexAM1_META1p4785</name>
</gene>
<name>C5ARR3_METEA</name>
<sequence>MMARGLFETICVAAFTAPVAAACLHAWPLVTGRPLPTGMDTEAGILAALSLVFSAGLTMLMSASIQSNYRRR</sequence>
<keyword evidence="1" id="KW-1133">Transmembrane helix</keyword>
<feature type="transmembrane region" description="Helical" evidence="1">
    <location>
        <begin position="45"/>
        <end position="65"/>
    </location>
</feature>
<dbReference type="Proteomes" id="UP000009081">
    <property type="component" value="Chromosome"/>
</dbReference>
<dbReference type="AlphaFoldDB" id="C5ARR3"/>
<keyword evidence="1" id="KW-0812">Transmembrane</keyword>
<dbReference type="EMBL" id="CP001510">
    <property type="protein sequence ID" value="ACS42401.1"/>
    <property type="molecule type" value="Genomic_DNA"/>
</dbReference>
<protein>
    <submittedName>
        <fullName evidence="2">Uncharacterized protein</fullName>
    </submittedName>
</protein>
<dbReference type="HOGENOM" id="CLU_2789127_0_0_5"/>
<dbReference type="KEGG" id="mea:Mex_1p4785"/>